<proteinExistence type="predicted"/>
<dbReference type="Proteomes" id="UP000887540">
    <property type="component" value="Unplaced"/>
</dbReference>
<reference evidence="2" key="1">
    <citation type="submission" date="2022-11" db="UniProtKB">
        <authorList>
            <consortium name="WormBaseParasite"/>
        </authorList>
    </citation>
    <scope>IDENTIFICATION</scope>
</reference>
<organism evidence="1 2">
    <name type="scientific">Acrobeloides nanus</name>
    <dbReference type="NCBI Taxonomy" id="290746"/>
    <lineage>
        <taxon>Eukaryota</taxon>
        <taxon>Metazoa</taxon>
        <taxon>Ecdysozoa</taxon>
        <taxon>Nematoda</taxon>
        <taxon>Chromadorea</taxon>
        <taxon>Rhabditida</taxon>
        <taxon>Tylenchina</taxon>
        <taxon>Cephalobomorpha</taxon>
        <taxon>Cephaloboidea</taxon>
        <taxon>Cephalobidae</taxon>
        <taxon>Acrobeloides</taxon>
    </lineage>
</organism>
<keyword evidence="1" id="KW-1185">Reference proteome</keyword>
<name>A0A914BV23_9BILA</name>
<sequence length="97" mass="11506">MTNHPIEENAIIYFAQTFITFPSPELLFKKYLFMIRNLTYLHERLTNVIQRGLQIMETPQRKCIKIKRSDGWTLSIEAFNRNCMACEIEMLINLGFC</sequence>
<dbReference type="WBParaSite" id="ACRNAN_Path_106.g382.t1">
    <property type="protein sequence ID" value="ACRNAN_Path_106.g382.t1"/>
    <property type="gene ID" value="ACRNAN_Path_106.g382"/>
</dbReference>
<dbReference type="AlphaFoldDB" id="A0A914BV23"/>
<evidence type="ECO:0000313" key="2">
    <source>
        <dbReference type="WBParaSite" id="ACRNAN_Path_106.g382.t1"/>
    </source>
</evidence>
<accession>A0A914BV23</accession>
<evidence type="ECO:0000313" key="1">
    <source>
        <dbReference type="Proteomes" id="UP000887540"/>
    </source>
</evidence>
<protein>
    <submittedName>
        <fullName evidence="2">Uncharacterized protein</fullName>
    </submittedName>
</protein>